<dbReference type="EC" id="1.-.-.-" evidence="2"/>
<evidence type="ECO:0000313" key="3">
    <source>
        <dbReference type="Proteomes" id="UP001596166"/>
    </source>
</evidence>
<dbReference type="PANTHER" id="PTHR33336:SF3">
    <property type="entry name" value="ABM DOMAIN-CONTAINING PROTEIN"/>
    <property type="match status" value="1"/>
</dbReference>
<dbReference type="InterPro" id="IPR011008">
    <property type="entry name" value="Dimeric_a/b-barrel"/>
</dbReference>
<keyword evidence="3" id="KW-1185">Reference proteome</keyword>
<dbReference type="Pfam" id="PF03992">
    <property type="entry name" value="ABM"/>
    <property type="match status" value="1"/>
</dbReference>
<dbReference type="RefSeq" id="WP_376996749.1">
    <property type="nucleotide sequence ID" value="NZ_JBHSLC010000041.1"/>
</dbReference>
<keyword evidence="2" id="KW-0503">Monooxygenase</keyword>
<accession>A0ABW0G8N5</accession>
<keyword evidence="2" id="KW-0560">Oxidoreductase</keyword>
<dbReference type="PANTHER" id="PTHR33336">
    <property type="entry name" value="QUINOL MONOOXYGENASE YGIN-RELATED"/>
    <property type="match status" value="1"/>
</dbReference>
<reference evidence="3" key="1">
    <citation type="journal article" date="2019" name="Int. J. Syst. Evol. Microbiol.">
        <title>The Global Catalogue of Microorganisms (GCM) 10K type strain sequencing project: providing services to taxonomists for standard genome sequencing and annotation.</title>
        <authorList>
            <consortium name="The Broad Institute Genomics Platform"/>
            <consortium name="The Broad Institute Genome Sequencing Center for Infectious Disease"/>
            <person name="Wu L."/>
            <person name="Ma J."/>
        </authorList>
    </citation>
    <scope>NUCLEOTIDE SEQUENCE [LARGE SCALE GENOMIC DNA]</scope>
    <source>
        <strain evidence="3">CCUG 58760</strain>
    </source>
</reference>
<dbReference type="EMBL" id="JBHSLC010000041">
    <property type="protein sequence ID" value="MFC5357221.1"/>
    <property type="molecule type" value="Genomic_DNA"/>
</dbReference>
<dbReference type="InterPro" id="IPR050744">
    <property type="entry name" value="AI-2_Isomerase_LsrG"/>
</dbReference>
<comment type="caution">
    <text evidence="2">The sequence shown here is derived from an EMBL/GenBank/DDBJ whole genome shotgun (WGS) entry which is preliminary data.</text>
</comment>
<evidence type="ECO:0000313" key="2">
    <source>
        <dbReference type="EMBL" id="MFC5357221.1"/>
    </source>
</evidence>
<evidence type="ECO:0000259" key="1">
    <source>
        <dbReference type="PROSITE" id="PS51725"/>
    </source>
</evidence>
<dbReference type="PROSITE" id="PS51725">
    <property type="entry name" value="ABM"/>
    <property type="match status" value="1"/>
</dbReference>
<name>A0ABW0G8N5_9PROT</name>
<dbReference type="InterPro" id="IPR007138">
    <property type="entry name" value="ABM_dom"/>
</dbReference>
<dbReference type="Proteomes" id="UP001596166">
    <property type="component" value="Unassembled WGS sequence"/>
</dbReference>
<dbReference type="SUPFAM" id="SSF54909">
    <property type="entry name" value="Dimeric alpha+beta barrel"/>
    <property type="match status" value="1"/>
</dbReference>
<proteinExistence type="predicted"/>
<gene>
    <name evidence="2" type="ORF">ACFPMG_19600</name>
</gene>
<protein>
    <submittedName>
        <fullName evidence="2">Quinol monooxygenase</fullName>
        <ecNumber evidence="2">1.-.-.-</ecNumber>
    </submittedName>
</protein>
<organism evidence="2 3">
    <name type="scientific">Azospirillum himalayense</name>
    <dbReference type="NCBI Taxonomy" id="654847"/>
    <lineage>
        <taxon>Bacteria</taxon>
        <taxon>Pseudomonadati</taxon>
        <taxon>Pseudomonadota</taxon>
        <taxon>Alphaproteobacteria</taxon>
        <taxon>Rhodospirillales</taxon>
        <taxon>Azospirillaceae</taxon>
        <taxon>Azospirillum</taxon>
    </lineage>
</organism>
<dbReference type="GO" id="GO:0004497">
    <property type="term" value="F:monooxygenase activity"/>
    <property type="evidence" value="ECO:0007669"/>
    <property type="project" value="UniProtKB-KW"/>
</dbReference>
<dbReference type="Gene3D" id="3.30.70.100">
    <property type="match status" value="1"/>
</dbReference>
<feature type="domain" description="ABM" evidence="1">
    <location>
        <begin position="5"/>
        <end position="98"/>
    </location>
</feature>
<sequence length="102" mass="11704">MASPVKITAILTARAGKAAELAALLDRMVPHCRAEPGNLRWDVWQDQAEDGRFVLDELYRDDAAVEEHRETPHYKDYRDRVPELAERTAFVLRPKHVLPDGR</sequence>